<sequence length="393" mass="41674">MFFRKVALATLACASIAQAQNACNQKTTNIQSDGDVQKLASCSTVKGDIIVGEDVTQFQLAEVQGIEGDLVIEKATGLTSIDMPKVRFINGNFKLTGLTILNTLSAPQLGKVGSIEWVTLPALQSLTFTRTVTEADDVLISDTQLGSLEGLNLKTVGTFDINNNKQLRNVDLQLQNVTKALRIEFNKFGGKSVQVNLPNLETVQNATFRDAQSVSVPSLYRVDNSIAFVNNTFESLSLPNLTDVGESIAWVSNSKLTNISAPILEDVGGTFQIANNTKLTNVDGFPELKTVGGAVDMAGTFENATLSSLEDVRGGFNFQTTSKFDCAEFETLKDDQVIKGDDFVCAGDKDVAESKDGSTSTVGGKNGNGSGAAGLVVNGGLLVATFMAAVAFL</sequence>
<dbReference type="InterPro" id="IPR036941">
    <property type="entry name" value="Rcpt_L-dom_sf"/>
</dbReference>
<evidence type="ECO:0000256" key="5">
    <source>
        <dbReference type="ARBA" id="ARBA00023180"/>
    </source>
</evidence>
<dbReference type="PANTHER" id="PTHR31018">
    <property type="entry name" value="SPORULATION-SPECIFIC PROTEIN-RELATED"/>
    <property type="match status" value="1"/>
</dbReference>
<accession>A0A3N4I6W9</accession>
<keyword evidence="2" id="KW-0134">Cell wall</keyword>
<evidence type="ECO:0008006" key="9">
    <source>
        <dbReference type="Google" id="ProtNLM"/>
    </source>
</evidence>
<proteinExistence type="predicted"/>
<reference evidence="7 8" key="1">
    <citation type="journal article" date="2018" name="Nat. Ecol. Evol.">
        <title>Pezizomycetes genomes reveal the molecular basis of ectomycorrhizal truffle lifestyle.</title>
        <authorList>
            <person name="Murat C."/>
            <person name="Payen T."/>
            <person name="Noel B."/>
            <person name="Kuo A."/>
            <person name="Morin E."/>
            <person name="Chen J."/>
            <person name="Kohler A."/>
            <person name="Krizsan K."/>
            <person name="Balestrini R."/>
            <person name="Da Silva C."/>
            <person name="Montanini B."/>
            <person name="Hainaut M."/>
            <person name="Levati E."/>
            <person name="Barry K.W."/>
            <person name="Belfiori B."/>
            <person name="Cichocki N."/>
            <person name="Clum A."/>
            <person name="Dockter R.B."/>
            <person name="Fauchery L."/>
            <person name="Guy J."/>
            <person name="Iotti M."/>
            <person name="Le Tacon F."/>
            <person name="Lindquist E.A."/>
            <person name="Lipzen A."/>
            <person name="Malagnac F."/>
            <person name="Mello A."/>
            <person name="Molinier V."/>
            <person name="Miyauchi S."/>
            <person name="Poulain J."/>
            <person name="Riccioni C."/>
            <person name="Rubini A."/>
            <person name="Sitrit Y."/>
            <person name="Splivallo R."/>
            <person name="Traeger S."/>
            <person name="Wang M."/>
            <person name="Zifcakova L."/>
            <person name="Wipf D."/>
            <person name="Zambonelli A."/>
            <person name="Paolocci F."/>
            <person name="Nowrousian M."/>
            <person name="Ottonello S."/>
            <person name="Baldrian P."/>
            <person name="Spatafora J.W."/>
            <person name="Henrissat B."/>
            <person name="Nagy L.G."/>
            <person name="Aury J.M."/>
            <person name="Wincker P."/>
            <person name="Grigoriev I.V."/>
            <person name="Bonfante P."/>
            <person name="Martin F.M."/>
        </authorList>
    </citation>
    <scope>NUCLEOTIDE SEQUENCE [LARGE SCALE GENOMIC DNA]</scope>
    <source>
        <strain evidence="7 8">RN42</strain>
    </source>
</reference>
<dbReference type="Gene3D" id="3.80.20.20">
    <property type="entry name" value="Receptor L-domain"/>
    <property type="match status" value="1"/>
</dbReference>
<evidence type="ECO:0000256" key="1">
    <source>
        <dbReference type="ARBA" id="ARBA00004191"/>
    </source>
</evidence>
<dbReference type="AlphaFoldDB" id="A0A3N4I6W9"/>
<dbReference type="GO" id="GO:0009277">
    <property type="term" value="C:fungal-type cell wall"/>
    <property type="evidence" value="ECO:0007669"/>
    <property type="project" value="TreeGrafter"/>
</dbReference>
<keyword evidence="4 6" id="KW-0732">Signal</keyword>
<dbReference type="EMBL" id="ML119694">
    <property type="protein sequence ID" value="RPA79850.1"/>
    <property type="molecule type" value="Genomic_DNA"/>
</dbReference>
<feature type="signal peptide" evidence="6">
    <location>
        <begin position="1"/>
        <end position="19"/>
    </location>
</feature>
<dbReference type="SUPFAM" id="SSF52058">
    <property type="entry name" value="L domain-like"/>
    <property type="match status" value="2"/>
</dbReference>
<dbReference type="GO" id="GO:0009986">
    <property type="term" value="C:cell surface"/>
    <property type="evidence" value="ECO:0007669"/>
    <property type="project" value="TreeGrafter"/>
</dbReference>
<organism evidence="7 8">
    <name type="scientific">Ascobolus immersus RN42</name>
    <dbReference type="NCBI Taxonomy" id="1160509"/>
    <lineage>
        <taxon>Eukaryota</taxon>
        <taxon>Fungi</taxon>
        <taxon>Dikarya</taxon>
        <taxon>Ascomycota</taxon>
        <taxon>Pezizomycotina</taxon>
        <taxon>Pezizomycetes</taxon>
        <taxon>Pezizales</taxon>
        <taxon>Ascobolaceae</taxon>
        <taxon>Ascobolus</taxon>
    </lineage>
</organism>
<protein>
    <recommendedName>
        <fullName evidence="9">GPI-anchored cell wall organization protein Ecm33</fullName>
    </recommendedName>
</protein>
<dbReference type="PANTHER" id="PTHR31018:SF3">
    <property type="entry name" value="RECEPTOR PROTEIN-TYROSINE KINASE"/>
    <property type="match status" value="1"/>
</dbReference>
<feature type="chain" id="PRO_5018241061" description="GPI-anchored cell wall organization protein Ecm33" evidence="6">
    <location>
        <begin position="20"/>
        <end position="393"/>
    </location>
</feature>
<evidence type="ECO:0000256" key="6">
    <source>
        <dbReference type="SAM" id="SignalP"/>
    </source>
</evidence>
<evidence type="ECO:0000256" key="2">
    <source>
        <dbReference type="ARBA" id="ARBA00022512"/>
    </source>
</evidence>
<evidence type="ECO:0000313" key="7">
    <source>
        <dbReference type="EMBL" id="RPA79850.1"/>
    </source>
</evidence>
<evidence type="ECO:0000313" key="8">
    <source>
        <dbReference type="Proteomes" id="UP000275078"/>
    </source>
</evidence>
<comment type="subcellular location">
    <subcellularLocation>
        <location evidence="1">Secreted</location>
        <location evidence="1">Cell wall</location>
    </subcellularLocation>
</comment>
<evidence type="ECO:0000256" key="3">
    <source>
        <dbReference type="ARBA" id="ARBA00022525"/>
    </source>
</evidence>
<keyword evidence="8" id="KW-1185">Reference proteome</keyword>
<name>A0A3N4I6W9_ASCIM</name>
<dbReference type="Proteomes" id="UP000275078">
    <property type="component" value="Unassembled WGS sequence"/>
</dbReference>
<gene>
    <name evidence="7" type="ORF">BJ508DRAFT_327903</name>
</gene>
<dbReference type="GO" id="GO:0031505">
    <property type="term" value="P:fungal-type cell wall organization"/>
    <property type="evidence" value="ECO:0007669"/>
    <property type="project" value="TreeGrafter"/>
</dbReference>
<dbReference type="InterPro" id="IPR051648">
    <property type="entry name" value="CWI-Assembly_Regulator"/>
</dbReference>
<dbReference type="OrthoDB" id="536881at2759"/>
<evidence type="ECO:0000256" key="4">
    <source>
        <dbReference type="ARBA" id="ARBA00022729"/>
    </source>
</evidence>
<dbReference type="STRING" id="1160509.A0A3N4I6W9"/>
<dbReference type="GO" id="GO:0005886">
    <property type="term" value="C:plasma membrane"/>
    <property type="evidence" value="ECO:0007669"/>
    <property type="project" value="TreeGrafter"/>
</dbReference>
<keyword evidence="3" id="KW-0964">Secreted</keyword>
<keyword evidence="5" id="KW-0325">Glycoprotein</keyword>